<name>A0A6J4NFX4_9ACTN</name>
<dbReference type="Pfam" id="PF13474">
    <property type="entry name" value="SnoaL_3"/>
    <property type="match status" value="1"/>
</dbReference>
<sequence>MAEVDDFLDEMLPRLRATEVALHEGDPGPRKKLWSTTEPVTLFGAEVDRSGRDELDPAFTWVASRFTACQSLEYDIIAAGASGDLAYLVAYEHISATVGGRPTSYSLRATTVFRREAGEWRVVHRHGDSLRA</sequence>
<gene>
    <name evidence="2" type="ORF">AVDCRST_MAG32-1702</name>
</gene>
<organism evidence="2">
    <name type="scientific">uncultured Nocardioides sp</name>
    <dbReference type="NCBI Taxonomy" id="198441"/>
    <lineage>
        <taxon>Bacteria</taxon>
        <taxon>Bacillati</taxon>
        <taxon>Actinomycetota</taxon>
        <taxon>Actinomycetes</taxon>
        <taxon>Propionibacteriales</taxon>
        <taxon>Nocardioidaceae</taxon>
        <taxon>Nocardioides</taxon>
        <taxon>environmental samples</taxon>
    </lineage>
</organism>
<dbReference type="Gene3D" id="3.10.450.50">
    <property type="match status" value="1"/>
</dbReference>
<evidence type="ECO:0000313" key="2">
    <source>
        <dbReference type="EMBL" id="CAA9381631.1"/>
    </source>
</evidence>
<feature type="domain" description="SnoaL-like" evidence="1">
    <location>
        <begin position="72"/>
        <end position="127"/>
    </location>
</feature>
<dbReference type="SUPFAM" id="SSF54427">
    <property type="entry name" value="NTF2-like"/>
    <property type="match status" value="1"/>
</dbReference>
<dbReference type="EMBL" id="CADCUM010000075">
    <property type="protein sequence ID" value="CAA9381631.1"/>
    <property type="molecule type" value="Genomic_DNA"/>
</dbReference>
<dbReference type="InterPro" id="IPR037401">
    <property type="entry name" value="SnoaL-like"/>
</dbReference>
<accession>A0A6J4NFX4</accession>
<protein>
    <recommendedName>
        <fullName evidence="1">SnoaL-like domain-containing protein</fullName>
    </recommendedName>
</protein>
<evidence type="ECO:0000259" key="1">
    <source>
        <dbReference type="Pfam" id="PF13474"/>
    </source>
</evidence>
<dbReference type="InterPro" id="IPR032710">
    <property type="entry name" value="NTF2-like_dom_sf"/>
</dbReference>
<proteinExistence type="predicted"/>
<reference evidence="2" key="1">
    <citation type="submission" date="2020-02" db="EMBL/GenBank/DDBJ databases">
        <authorList>
            <person name="Meier V. D."/>
        </authorList>
    </citation>
    <scope>NUCLEOTIDE SEQUENCE</scope>
    <source>
        <strain evidence="2">AVDCRST_MAG32</strain>
    </source>
</reference>
<dbReference type="AlphaFoldDB" id="A0A6J4NFX4"/>